<dbReference type="EMBL" id="JAABLQ010000002">
    <property type="protein sequence ID" value="NBN79869.1"/>
    <property type="molecule type" value="Genomic_DNA"/>
</dbReference>
<organism evidence="1 2">
    <name type="scientific">Pannonibacter tanglangensis</name>
    <dbReference type="NCBI Taxonomy" id="2750084"/>
    <lineage>
        <taxon>Bacteria</taxon>
        <taxon>Pseudomonadati</taxon>
        <taxon>Pseudomonadota</taxon>
        <taxon>Alphaproteobacteria</taxon>
        <taxon>Hyphomicrobiales</taxon>
        <taxon>Stappiaceae</taxon>
        <taxon>Pannonibacter</taxon>
    </lineage>
</organism>
<comment type="caution">
    <text evidence="1">The sequence shown here is derived from an EMBL/GenBank/DDBJ whole genome shotgun (WGS) entry which is preliminary data.</text>
</comment>
<dbReference type="PIRSF" id="PIRSF036382">
    <property type="entry name" value="RR_antiterm"/>
    <property type="match status" value="1"/>
</dbReference>
<evidence type="ECO:0000313" key="2">
    <source>
        <dbReference type="Proteomes" id="UP000586722"/>
    </source>
</evidence>
<dbReference type="InterPro" id="IPR036388">
    <property type="entry name" value="WH-like_DNA-bd_sf"/>
</dbReference>
<dbReference type="Proteomes" id="UP000586722">
    <property type="component" value="Unassembled WGS sequence"/>
</dbReference>
<dbReference type="InterPro" id="IPR005561">
    <property type="entry name" value="ANTAR"/>
</dbReference>
<name>A0A7X5F7G9_9HYPH</name>
<dbReference type="PROSITE" id="PS50921">
    <property type="entry name" value="ANTAR"/>
    <property type="match status" value="1"/>
</dbReference>
<dbReference type="RefSeq" id="WP_161677151.1">
    <property type="nucleotide sequence ID" value="NZ_JAABLP010000004.1"/>
</dbReference>
<dbReference type="Gene3D" id="1.10.10.10">
    <property type="entry name" value="Winged helix-like DNA-binding domain superfamily/Winged helix DNA-binding domain"/>
    <property type="match status" value="1"/>
</dbReference>
<dbReference type="SMART" id="SM01012">
    <property type="entry name" value="ANTAR"/>
    <property type="match status" value="1"/>
</dbReference>
<dbReference type="SUPFAM" id="SSF52172">
    <property type="entry name" value="CheY-like"/>
    <property type="match status" value="1"/>
</dbReference>
<dbReference type="InterPro" id="IPR011006">
    <property type="entry name" value="CheY-like_superfamily"/>
</dbReference>
<dbReference type="Pfam" id="PF21332">
    <property type="entry name" value="AmiR_N"/>
    <property type="match status" value="1"/>
</dbReference>
<dbReference type="InterPro" id="IPR049021">
    <property type="entry name" value="AmiR_N"/>
</dbReference>
<keyword evidence="2" id="KW-1185">Reference proteome</keyword>
<proteinExistence type="predicted"/>
<gene>
    <name evidence="1" type="ORF">GWI72_16450</name>
</gene>
<evidence type="ECO:0000313" key="1">
    <source>
        <dbReference type="EMBL" id="NBN79869.1"/>
    </source>
</evidence>
<reference evidence="2" key="1">
    <citation type="submission" date="2020-01" db="EMBL/GenBank/DDBJ databases">
        <authorList>
            <person name="Fang Y."/>
            <person name="Sun R."/>
            <person name="Nie L."/>
            <person name="He J."/>
            <person name="Hao L."/>
            <person name="Wang L."/>
            <person name="Su S."/>
            <person name="Lv E."/>
            <person name="Zhang Z."/>
            <person name="Xie R."/>
            <person name="Liu H."/>
        </authorList>
    </citation>
    <scope>NUCLEOTIDE SEQUENCE [LARGE SCALE GENOMIC DNA]</scope>
    <source>
        <strain evidence="2">XCT-53</strain>
    </source>
</reference>
<sequence>MLTLSARGPAPAPAGRPVARPGQTTFPFADISIGVITERTAEGDALIRELQKLRARPQHVWPVPATLPTGYDVLLCDLVDDLPTRVPWLPGEPESALIALLPKNGPFRPELLRDTAAHGVLVLPSDALTLQCTLALARDHFRYEQRLRGRIDKLDENLRNMRSVERAKSIIMHRKGMNEEDAYQFLRRQAMSKRVSIGAIANAIVDSQELLG</sequence>
<dbReference type="InterPro" id="IPR008327">
    <property type="entry name" value="Sig_transdc_resp-reg_antiterm"/>
</dbReference>
<accession>A0A7X5F7G9</accession>
<dbReference type="Gene3D" id="3.40.50.2300">
    <property type="match status" value="1"/>
</dbReference>
<dbReference type="Pfam" id="PF03861">
    <property type="entry name" value="ANTAR"/>
    <property type="match status" value="1"/>
</dbReference>
<protein>
    <submittedName>
        <fullName evidence="1">ANTAR domain-containing protein</fullName>
    </submittedName>
</protein>
<dbReference type="GO" id="GO:0003723">
    <property type="term" value="F:RNA binding"/>
    <property type="evidence" value="ECO:0007669"/>
    <property type="project" value="InterPro"/>
</dbReference>
<dbReference type="AlphaFoldDB" id="A0A7X5F7G9"/>